<proteinExistence type="predicted"/>
<evidence type="ECO:0000313" key="2">
    <source>
        <dbReference type="Proteomes" id="UP001281147"/>
    </source>
</evidence>
<name>A0ACC3MFS9_9PEZI</name>
<comment type="caution">
    <text evidence="1">The sequence shown here is derived from an EMBL/GenBank/DDBJ whole genome shotgun (WGS) entry which is preliminary data.</text>
</comment>
<dbReference type="EMBL" id="JAUTXU010000292">
    <property type="protein sequence ID" value="KAK3686991.1"/>
    <property type="molecule type" value="Genomic_DNA"/>
</dbReference>
<accession>A0ACC3MFS9</accession>
<sequence length="432" mass="48177">MAIGTLNAKLILDEPQRDHYGVNDPISGTVVLTIEPSTCSKSKAAASLDLFGPLKIAITKISTKHWTSSDIYHAPVDLFSASSIIFEDPFRAEPRKPYYFSFTLNFPRDAELQRSEYEPDARFESDSGVYALPPSFNNSYIGLANHFKSHIVYRIGVDVAMSSLRLAINLPHAHTDPQVNYSPPQTHSPINSHKPPQEIARRMSCFNEFLLPLADRPTGLRQKAKSALTNHYPMYNFDWILQCPHDFHIAQPLVFDLRVRIRHAECTATLIPEIRLHSLTVELTSHVMVRGQNREAPSNDIRLPMHSAQNQDSHIPFSKSNDWCKTIITDPLPVVPTSFKTFNILQTYQLVINGVLTVAEQQKPFLRRCEVTIHPPLQPVAAGPSFPSAVAANSSTAPFDMSSIDAALPEYERPPEYDEAATAPLSSGKGVT</sequence>
<evidence type="ECO:0000313" key="1">
    <source>
        <dbReference type="EMBL" id="KAK3686991.1"/>
    </source>
</evidence>
<dbReference type="Proteomes" id="UP001281147">
    <property type="component" value="Unassembled WGS sequence"/>
</dbReference>
<protein>
    <submittedName>
        <fullName evidence="1">Uncharacterized protein</fullName>
    </submittedName>
</protein>
<gene>
    <name evidence="1" type="ORF">LTR37_019243</name>
</gene>
<organism evidence="1 2">
    <name type="scientific">Vermiconidia calcicola</name>
    <dbReference type="NCBI Taxonomy" id="1690605"/>
    <lineage>
        <taxon>Eukaryota</taxon>
        <taxon>Fungi</taxon>
        <taxon>Dikarya</taxon>
        <taxon>Ascomycota</taxon>
        <taxon>Pezizomycotina</taxon>
        <taxon>Dothideomycetes</taxon>
        <taxon>Dothideomycetidae</taxon>
        <taxon>Mycosphaerellales</taxon>
        <taxon>Extremaceae</taxon>
        <taxon>Vermiconidia</taxon>
    </lineage>
</organism>
<reference evidence="1" key="1">
    <citation type="submission" date="2023-07" db="EMBL/GenBank/DDBJ databases">
        <title>Black Yeasts Isolated from many extreme environments.</title>
        <authorList>
            <person name="Coleine C."/>
            <person name="Stajich J.E."/>
            <person name="Selbmann L."/>
        </authorList>
    </citation>
    <scope>NUCLEOTIDE SEQUENCE</scope>
    <source>
        <strain evidence="1">CCFEE 5714</strain>
    </source>
</reference>
<keyword evidence="2" id="KW-1185">Reference proteome</keyword>